<dbReference type="AlphaFoldDB" id="A0A2P2NEE4"/>
<evidence type="ECO:0000313" key="1">
    <source>
        <dbReference type="EMBL" id="MBX40845.1"/>
    </source>
</evidence>
<proteinExistence type="predicted"/>
<reference evidence="1" key="1">
    <citation type="submission" date="2018-02" db="EMBL/GenBank/DDBJ databases">
        <title>Rhizophora mucronata_Transcriptome.</title>
        <authorList>
            <person name="Meera S.P."/>
            <person name="Sreeshan A."/>
            <person name="Augustine A."/>
        </authorList>
    </citation>
    <scope>NUCLEOTIDE SEQUENCE</scope>
    <source>
        <tissue evidence="1">Leaf</tissue>
    </source>
</reference>
<accession>A0A2P2NEE4</accession>
<dbReference type="EMBL" id="GGEC01060361">
    <property type="protein sequence ID" value="MBX40845.1"/>
    <property type="molecule type" value="Transcribed_RNA"/>
</dbReference>
<protein>
    <submittedName>
        <fullName evidence="1">Uncharacterized protein</fullName>
    </submittedName>
</protein>
<sequence length="45" mass="5081">MGLDRASVNWLPNSFISPIRGLWGVPLMPCCFSILSSRFGFHQIE</sequence>
<name>A0A2P2NEE4_RHIMU</name>
<organism evidence="1">
    <name type="scientific">Rhizophora mucronata</name>
    <name type="common">Asiatic mangrove</name>
    <dbReference type="NCBI Taxonomy" id="61149"/>
    <lineage>
        <taxon>Eukaryota</taxon>
        <taxon>Viridiplantae</taxon>
        <taxon>Streptophyta</taxon>
        <taxon>Embryophyta</taxon>
        <taxon>Tracheophyta</taxon>
        <taxon>Spermatophyta</taxon>
        <taxon>Magnoliopsida</taxon>
        <taxon>eudicotyledons</taxon>
        <taxon>Gunneridae</taxon>
        <taxon>Pentapetalae</taxon>
        <taxon>rosids</taxon>
        <taxon>fabids</taxon>
        <taxon>Malpighiales</taxon>
        <taxon>Rhizophoraceae</taxon>
        <taxon>Rhizophora</taxon>
    </lineage>
</organism>